<evidence type="ECO:0000256" key="3">
    <source>
        <dbReference type="ARBA" id="ARBA00022519"/>
    </source>
</evidence>
<dbReference type="PANTHER" id="PTHR33362">
    <property type="entry name" value="SIALIC ACID TRAP TRANSPORTER PERMEASE PROTEIN SIAT-RELATED"/>
    <property type="match status" value="1"/>
</dbReference>
<evidence type="ECO:0000256" key="1">
    <source>
        <dbReference type="ARBA" id="ARBA00004429"/>
    </source>
</evidence>
<dbReference type="InterPro" id="IPR010656">
    <property type="entry name" value="DctM"/>
</dbReference>
<evidence type="ECO:0000256" key="7">
    <source>
        <dbReference type="RuleBase" id="RU369079"/>
    </source>
</evidence>
<accession>A0ABY1ZNS5</accession>
<evidence type="ECO:0000256" key="5">
    <source>
        <dbReference type="ARBA" id="ARBA00022989"/>
    </source>
</evidence>
<feature type="transmembrane region" description="Helical" evidence="7">
    <location>
        <begin position="251"/>
        <end position="269"/>
    </location>
</feature>
<feature type="transmembrane region" description="Helical" evidence="7">
    <location>
        <begin position="12"/>
        <end position="40"/>
    </location>
</feature>
<evidence type="ECO:0000256" key="4">
    <source>
        <dbReference type="ARBA" id="ARBA00022692"/>
    </source>
</evidence>
<evidence type="ECO:0000256" key="6">
    <source>
        <dbReference type="ARBA" id="ARBA00023136"/>
    </source>
</evidence>
<dbReference type="RefSeq" id="WP_131481292.1">
    <property type="nucleotide sequence ID" value="NZ_SJDL01000011.1"/>
</dbReference>
<dbReference type="PANTHER" id="PTHR33362:SF7">
    <property type="entry name" value="SLL1103 PROTEIN"/>
    <property type="match status" value="1"/>
</dbReference>
<dbReference type="Proteomes" id="UP000313645">
    <property type="component" value="Unassembled WGS sequence"/>
</dbReference>
<evidence type="ECO:0000313" key="10">
    <source>
        <dbReference type="Proteomes" id="UP000313645"/>
    </source>
</evidence>
<dbReference type="EMBL" id="SJDL01000011">
    <property type="protein sequence ID" value="TBW56500.1"/>
    <property type="molecule type" value="Genomic_DNA"/>
</dbReference>
<feature type="transmembrane region" description="Helical" evidence="7">
    <location>
        <begin position="281"/>
        <end position="303"/>
    </location>
</feature>
<protein>
    <recommendedName>
        <fullName evidence="7">TRAP transporter large permease protein</fullName>
    </recommendedName>
</protein>
<keyword evidence="3 7" id="KW-0997">Cell inner membrane</keyword>
<dbReference type="PIRSF" id="PIRSF006066">
    <property type="entry name" value="HI0050"/>
    <property type="match status" value="1"/>
</dbReference>
<evidence type="ECO:0000313" key="9">
    <source>
        <dbReference type="EMBL" id="TBW56500.1"/>
    </source>
</evidence>
<comment type="function">
    <text evidence="7">Part of the tripartite ATP-independent periplasmic (TRAP) transport system.</text>
</comment>
<evidence type="ECO:0000259" key="8">
    <source>
        <dbReference type="Pfam" id="PF06808"/>
    </source>
</evidence>
<dbReference type="NCBIfam" id="TIGR00786">
    <property type="entry name" value="dctM"/>
    <property type="match status" value="1"/>
</dbReference>
<comment type="caution">
    <text evidence="9">The sequence shown here is derived from an EMBL/GenBank/DDBJ whole genome shotgun (WGS) entry which is preliminary data.</text>
</comment>
<keyword evidence="7" id="KW-0813">Transport</keyword>
<sequence length="433" mass="45743">MDIADGTLLLIGAIFTLLITGLPLAFITGLVALVFAFGWFGAMSLPLVTSRVYGFVTEYSLVAVPMFVFMASLLDRSGIARDLFNAMRVFAGRLPGGVAIQTVVVAFFLAALSGIIGGEIVLLGILALPQMLRLGYDRHLSIGVVCAGGSLGTMMPPSIVLIIYGLIASVSIADLFTAAVTPALLLMGSYVAYVLVRCLRNPELGPPLTDEDRQESFSSRGQALKAIVVPGLIAGMVLGSIYGGVASVTEAAAMGVFGVLVAMLLRGEFNLPNLHTSLNQTMTTCGMIIWIGIGAAALVGVYNLMGGNDFIADLILGFDVAPIVIMLIMMAILLVLGMFLDWIGVAMLTLPIFVPIVEQLGYSPIWFGILFAVNMQVSFLSPPFGPAAFYLKGVAPAGISLKDIFVSLLPFVAIQLCVLTALLLWPSLAMWPV</sequence>
<keyword evidence="2" id="KW-1003">Cell membrane</keyword>
<comment type="subunit">
    <text evidence="7">The complex comprises the extracytoplasmic solute receptor protein and the two transmembrane proteins.</text>
</comment>
<feature type="domain" description="TRAP C4-dicarboxylate transport system permease DctM subunit" evidence="8">
    <location>
        <begin position="12"/>
        <end position="427"/>
    </location>
</feature>
<dbReference type="InterPro" id="IPR004681">
    <property type="entry name" value="TRAP_DctM"/>
</dbReference>
<keyword evidence="5 7" id="KW-1133">Transmembrane helix</keyword>
<keyword evidence="10" id="KW-1185">Reference proteome</keyword>
<reference evidence="9 10" key="1">
    <citation type="submission" date="2019-02" db="EMBL/GenBank/DDBJ databases">
        <title>Marinobacter halodurans sp. nov., a marine bacterium isolated from sea tidal flat.</title>
        <authorList>
            <person name="Yoo Y."/>
            <person name="Lee D.W."/>
            <person name="Kim B.S."/>
            <person name="Kim J.-J."/>
        </authorList>
    </citation>
    <scope>NUCLEOTIDE SEQUENCE [LARGE SCALE GENOMIC DNA]</scope>
    <source>
        <strain evidence="9 10">YJ-S3-2</strain>
    </source>
</reference>
<feature type="transmembrane region" description="Helical" evidence="7">
    <location>
        <begin position="365"/>
        <end position="384"/>
    </location>
</feature>
<feature type="transmembrane region" description="Helical" evidence="7">
    <location>
        <begin position="140"/>
        <end position="167"/>
    </location>
</feature>
<organism evidence="9 10">
    <name type="scientific">Marinobacter halodurans</name>
    <dbReference type="NCBI Taxonomy" id="2528979"/>
    <lineage>
        <taxon>Bacteria</taxon>
        <taxon>Pseudomonadati</taxon>
        <taxon>Pseudomonadota</taxon>
        <taxon>Gammaproteobacteria</taxon>
        <taxon>Pseudomonadales</taxon>
        <taxon>Marinobacteraceae</taxon>
        <taxon>Marinobacter</taxon>
    </lineage>
</organism>
<dbReference type="Pfam" id="PF06808">
    <property type="entry name" value="DctM"/>
    <property type="match status" value="1"/>
</dbReference>
<feature type="transmembrane region" description="Helical" evidence="7">
    <location>
        <begin position="223"/>
        <end position="245"/>
    </location>
</feature>
<feature type="transmembrane region" description="Helical" evidence="7">
    <location>
        <begin position="323"/>
        <end position="353"/>
    </location>
</feature>
<keyword evidence="4 7" id="KW-0812">Transmembrane</keyword>
<feature type="transmembrane region" description="Helical" evidence="7">
    <location>
        <begin position="98"/>
        <end position="128"/>
    </location>
</feature>
<gene>
    <name evidence="9" type="ORF">EZI54_09390</name>
</gene>
<name>A0ABY1ZNS5_9GAMM</name>
<comment type="similarity">
    <text evidence="7">Belongs to the TRAP transporter large permease family.</text>
</comment>
<proteinExistence type="inferred from homology"/>
<comment type="subcellular location">
    <subcellularLocation>
        <location evidence="1 7">Cell inner membrane</location>
        <topology evidence="1 7">Multi-pass membrane protein</topology>
    </subcellularLocation>
</comment>
<feature type="transmembrane region" description="Helical" evidence="7">
    <location>
        <begin position="404"/>
        <end position="425"/>
    </location>
</feature>
<feature type="transmembrane region" description="Helical" evidence="7">
    <location>
        <begin position="173"/>
        <end position="196"/>
    </location>
</feature>
<keyword evidence="6 7" id="KW-0472">Membrane</keyword>
<evidence type="ECO:0000256" key="2">
    <source>
        <dbReference type="ARBA" id="ARBA00022475"/>
    </source>
</evidence>
<feature type="transmembrane region" description="Helical" evidence="7">
    <location>
        <begin position="52"/>
        <end position="74"/>
    </location>
</feature>